<feature type="region of interest" description="Disordered" evidence="2">
    <location>
        <begin position="176"/>
        <end position="200"/>
    </location>
</feature>
<dbReference type="Proteomes" id="UP000044841">
    <property type="component" value="Unassembled WGS sequence"/>
</dbReference>
<dbReference type="AlphaFoldDB" id="A0A0K6FU39"/>
<feature type="compositionally biased region" description="Basic residues" evidence="2">
    <location>
        <begin position="348"/>
        <end position="357"/>
    </location>
</feature>
<evidence type="ECO:0000313" key="3">
    <source>
        <dbReference type="EMBL" id="CUA69805.1"/>
    </source>
</evidence>
<name>A0A0K6FU39_9AGAM</name>
<feature type="region of interest" description="Disordered" evidence="2">
    <location>
        <begin position="1"/>
        <end position="34"/>
    </location>
</feature>
<evidence type="ECO:0000256" key="1">
    <source>
        <dbReference type="SAM" id="Coils"/>
    </source>
</evidence>
<feature type="compositionally biased region" description="Polar residues" evidence="2">
    <location>
        <begin position="265"/>
        <end position="279"/>
    </location>
</feature>
<reference evidence="3 4" key="1">
    <citation type="submission" date="2015-07" db="EMBL/GenBank/DDBJ databases">
        <authorList>
            <person name="Noorani M."/>
        </authorList>
    </citation>
    <scope>NUCLEOTIDE SEQUENCE [LARGE SCALE GENOMIC DNA]</scope>
    <source>
        <strain evidence="3">BBA 69670</strain>
    </source>
</reference>
<gene>
    <name evidence="3" type="ORF">RSOLAG22IIIB_08732</name>
</gene>
<evidence type="ECO:0000256" key="2">
    <source>
        <dbReference type="SAM" id="MobiDB-lite"/>
    </source>
</evidence>
<protein>
    <submittedName>
        <fullName evidence="3">Uncharacterized protein</fullName>
    </submittedName>
</protein>
<feature type="compositionally biased region" description="Low complexity" evidence="2">
    <location>
        <begin position="1"/>
        <end position="15"/>
    </location>
</feature>
<keyword evidence="4" id="KW-1185">Reference proteome</keyword>
<evidence type="ECO:0000313" key="4">
    <source>
        <dbReference type="Proteomes" id="UP000044841"/>
    </source>
</evidence>
<proteinExistence type="predicted"/>
<sequence length="435" mass="48292">MPTATAASSSKSATKGKARANALCKSTPTGTGRRGRQIGVVKWIIRKYLDLFCIIAVICLSSQNDWKLVSVQHNKGSTNWSADACKSQWSPVLKLPKPTGRSKSHPLHTLALSIDVHINKKNATHVMNDQGEPDLHGELEDKFEFAETEMKCLKLDFNRPPNFNMPIPNEDAVVDEEESGMEVDGGNGDEEDRVEGEEDMEEDAEEVREWVEDDDNGDGDQVIIGASLLMQNKIFKLAYTIGSQDSNAEITCYPPQFRCPATASSCKEQASQRGVSTSKSFEKTPMKPQGTTVDVLPRKQPAVMPKHNTTKSNRCKADDDGELGNKQKASKTVLSKANGLKEQEQKSRSKSKSKSKPKNKDQDGEDKDEVEIINLISDDDTFIKNFIMQKGEQDAMTVSLMDYKRKISRLEQELWKANSKKLQLEVGDHQTQAGA</sequence>
<feature type="region of interest" description="Disordered" evidence="2">
    <location>
        <begin position="265"/>
        <end position="370"/>
    </location>
</feature>
<organism evidence="3 4">
    <name type="scientific">Rhizoctonia solani</name>
    <dbReference type="NCBI Taxonomy" id="456999"/>
    <lineage>
        <taxon>Eukaryota</taxon>
        <taxon>Fungi</taxon>
        <taxon>Dikarya</taxon>
        <taxon>Basidiomycota</taxon>
        <taxon>Agaricomycotina</taxon>
        <taxon>Agaricomycetes</taxon>
        <taxon>Cantharellales</taxon>
        <taxon>Ceratobasidiaceae</taxon>
        <taxon>Rhizoctonia</taxon>
    </lineage>
</organism>
<keyword evidence="1" id="KW-0175">Coiled coil</keyword>
<feature type="coiled-coil region" evidence="1">
    <location>
        <begin position="393"/>
        <end position="420"/>
    </location>
</feature>
<accession>A0A0K6FU39</accession>
<dbReference type="EMBL" id="CYGV01000990">
    <property type="protein sequence ID" value="CUA69805.1"/>
    <property type="molecule type" value="Genomic_DNA"/>
</dbReference>